<dbReference type="InterPro" id="IPR012341">
    <property type="entry name" value="6hp_glycosidase-like_sf"/>
</dbReference>
<dbReference type="PANTHER" id="PTHR33886:SF8">
    <property type="entry name" value="UNSATURATED RHAMNOGALACTURONAN HYDROLASE (EUROFUNG)"/>
    <property type="match status" value="1"/>
</dbReference>
<dbReference type="PANTHER" id="PTHR33886">
    <property type="entry name" value="UNSATURATED RHAMNOGALACTURONAN HYDROLASE (EUROFUNG)"/>
    <property type="match status" value="1"/>
</dbReference>
<dbReference type="Pfam" id="PF07470">
    <property type="entry name" value="Glyco_hydro_88"/>
    <property type="match status" value="1"/>
</dbReference>
<dbReference type="SUPFAM" id="SSF48208">
    <property type="entry name" value="Six-hairpin glycosidases"/>
    <property type="match status" value="1"/>
</dbReference>
<proteinExistence type="predicted"/>
<evidence type="ECO:0008006" key="4">
    <source>
        <dbReference type="Google" id="ProtNLM"/>
    </source>
</evidence>
<dbReference type="RefSeq" id="WP_338398089.1">
    <property type="nucleotide sequence ID" value="NZ_AP025293.1"/>
</dbReference>
<organism evidence="2 3">
    <name type="scientific">Persicobacter psychrovividus</name>
    <dbReference type="NCBI Taxonomy" id="387638"/>
    <lineage>
        <taxon>Bacteria</taxon>
        <taxon>Pseudomonadati</taxon>
        <taxon>Bacteroidota</taxon>
        <taxon>Cytophagia</taxon>
        <taxon>Cytophagales</taxon>
        <taxon>Persicobacteraceae</taxon>
        <taxon>Persicobacter</taxon>
    </lineage>
</organism>
<protein>
    <recommendedName>
        <fullName evidence="4">Glycosyl hydrolase</fullName>
    </recommendedName>
</protein>
<dbReference type="Gene3D" id="1.50.10.10">
    <property type="match status" value="1"/>
</dbReference>
<keyword evidence="2" id="KW-0614">Plasmid</keyword>
<evidence type="ECO:0000313" key="3">
    <source>
        <dbReference type="Proteomes" id="UP001354989"/>
    </source>
</evidence>
<evidence type="ECO:0000256" key="1">
    <source>
        <dbReference type="ARBA" id="ARBA00022801"/>
    </source>
</evidence>
<geneLocation type="plasmid" evidence="2 3">
    <name>pPP1</name>
</geneLocation>
<dbReference type="Proteomes" id="UP001354989">
    <property type="component" value="Plasmid pPP1"/>
</dbReference>
<accession>A0ABM7VIM9</accession>
<dbReference type="InterPro" id="IPR008928">
    <property type="entry name" value="6-hairpin_glycosidase_sf"/>
</dbReference>
<keyword evidence="3" id="KW-1185">Reference proteome</keyword>
<dbReference type="InterPro" id="IPR010905">
    <property type="entry name" value="Glyco_hydro_88"/>
</dbReference>
<keyword evidence="1" id="KW-0378">Hydrolase</keyword>
<name>A0ABM7VIM9_9BACT</name>
<gene>
    <name evidence="2" type="ORF">PEPS_31080</name>
</gene>
<dbReference type="EMBL" id="AP025293">
    <property type="protein sequence ID" value="BDD00828.1"/>
    <property type="molecule type" value="Genomic_DNA"/>
</dbReference>
<sequence>MKRFGSLFLIFFFFSTIVSAQKKYDLESFSGKYSPKTVGDQLVGNYLKTKYAWYGNINPLQQLYWERQGGGMYVEWEGTPPPEKTPRMIGYPEVCVWLGALWYSEAAGDQENLTALAERFEPLITTDKYLQPIGNHVDNNVFGAIPLQLYLNKPDERYLKVGLSYATEQWTLPPDATEKEKEYDQMGYSWQTRLWLDDMFMITSLQARAYKATKDPAYLDRAAREMCFYLDQIQLENGLFHHAPKAKYLWGRGNGWMAVGMSEVLKELPADHPNRPRIMEGYKLMMKTLAKYQEDNGMWRQLIDGPDTFEETSGTAMFTCAMILGVKNGWLSKKKYGEAARNGWMALVNHLDENGELGEICCGTNKHPDRDHYLTRPRLRGDLHGQAAMIWCAAALMENNTINQ</sequence>
<evidence type="ECO:0000313" key="2">
    <source>
        <dbReference type="EMBL" id="BDD00828.1"/>
    </source>
</evidence>
<reference evidence="2 3" key="1">
    <citation type="submission" date="2021-12" db="EMBL/GenBank/DDBJ databases">
        <title>Genome sequencing of bacteria with rrn-lacking chromosome and rrn-plasmid.</title>
        <authorList>
            <person name="Anda M."/>
            <person name="Iwasaki W."/>
        </authorList>
    </citation>
    <scope>NUCLEOTIDE SEQUENCE [LARGE SCALE GENOMIC DNA]</scope>
    <source>
        <strain evidence="2 3">NBRC 101262</strain>
        <plasmid evidence="2 3">pPP1</plasmid>
    </source>
</reference>
<dbReference type="InterPro" id="IPR052043">
    <property type="entry name" value="PolySaccharide_Degr_Enz"/>
</dbReference>